<keyword evidence="3 7" id="KW-0808">Transferase</keyword>
<keyword evidence="5" id="KW-0680">Restriction system</keyword>
<dbReference type="GO" id="GO:0009307">
    <property type="term" value="P:DNA restriction-modification system"/>
    <property type="evidence" value="ECO:0007669"/>
    <property type="project" value="UniProtKB-KW"/>
</dbReference>
<dbReference type="GO" id="GO:0032259">
    <property type="term" value="P:methylation"/>
    <property type="evidence" value="ECO:0007669"/>
    <property type="project" value="UniProtKB-KW"/>
</dbReference>
<dbReference type="EC" id="2.1.1.37" evidence="1"/>
<dbReference type="InterPro" id="IPR050390">
    <property type="entry name" value="C5-Methyltransferase"/>
</dbReference>
<name>A0A318KK45_9NEIS</name>
<dbReference type="OrthoDB" id="9813719at2"/>
<evidence type="ECO:0000313" key="9">
    <source>
        <dbReference type="EMBL" id="PXX78454.1"/>
    </source>
</evidence>
<dbReference type="PANTHER" id="PTHR10629">
    <property type="entry name" value="CYTOSINE-SPECIFIC METHYLTRANSFERASE"/>
    <property type="match status" value="1"/>
</dbReference>
<evidence type="ECO:0000256" key="7">
    <source>
        <dbReference type="PROSITE-ProRule" id="PRU01016"/>
    </source>
</evidence>
<dbReference type="RefSeq" id="WP_110390977.1">
    <property type="nucleotide sequence ID" value="NZ_QJKI01000011.1"/>
</dbReference>
<dbReference type="InterPro" id="IPR029063">
    <property type="entry name" value="SAM-dependent_MTases_sf"/>
</dbReference>
<evidence type="ECO:0000256" key="2">
    <source>
        <dbReference type="ARBA" id="ARBA00022603"/>
    </source>
</evidence>
<dbReference type="Proteomes" id="UP000247555">
    <property type="component" value="Unassembled WGS sequence"/>
</dbReference>
<sequence length="523" mass="59097">MSKRSPIPVIDLFAGPGGLGEGFSSILDPLRNPHFSLKVSAEKDLAAYKTLSLRSLYRKFPRGKAPDCYYEHIRGEISRDELFNHPDAAEAGQEALEEARNFELGKDDPNDLDRRIQAALGGADNWVLIGGPPCQAYSLAGRSRRTHESLAKFESDEKHFLYREYLRIIRRHKPAVFIMENVKGMLSSRHSGSPIFDRIVEDLSKPGEDLEYQIRSLVKPGIAGEIEPYDFVIEAERFGIPQGRHRVILFGIRSDVACSVSELSSSPESFVLGHENMRVTVGEALSGLPALRSRLSKEKDGHEQWLEALSQTVDKLRRYPQKVLEPVFEEMNRAVKTAHHHASVGGGFQAFDTTLNMMRDRLADWYIDRRLGGVIQHETRSHMRSDLHRYLFVAAYGRVKGFSPKIADLPPPLLPAHGNVFSEKVPFADRFRVQLEGSWSSTVVAHIAKDGHYFIHPDPSQCRSLTVREAARLQTFQDNYFFAGNRTEQYTQVGNAVPPLLARKIAGVVLKFMDAWNRSRTHR</sequence>
<accession>A0A318KK45</accession>
<dbReference type="NCBIfam" id="TIGR00675">
    <property type="entry name" value="dcm"/>
    <property type="match status" value="1"/>
</dbReference>
<feature type="active site" evidence="7">
    <location>
        <position position="134"/>
    </location>
</feature>
<evidence type="ECO:0000256" key="6">
    <source>
        <dbReference type="ARBA" id="ARBA00047422"/>
    </source>
</evidence>
<dbReference type="PROSITE" id="PS51679">
    <property type="entry name" value="SAM_MT_C5"/>
    <property type="match status" value="1"/>
</dbReference>
<gene>
    <name evidence="9" type="ORF">DFR34_11188</name>
</gene>
<dbReference type="PROSITE" id="PS00095">
    <property type="entry name" value="C5_MTASE_2"/>
    <property type="match status" value="1"/>
</dbReference>
<dbReference type="Pfam" id="PF00145">
    <property type="entry name" value="DNA_methylase"/>
    <property type="match status" value="1"/>
</dbReference>
<evidence type="ECO:0000256" key="5">
    <source>
        <dbReference type="ARBA" id="ARBA00022747"/>
    </source>
</evidence>
<dbReference type="EMBL" id="QJKI01000011">
    <property type="protein sequence ID" value="PXX78454.1"/>
    <property type="molecule type" value="Genomic_DNA"/>
</dbReference>
<dbReference type="PANTHER" id="PTHR10629:SF52">
    <property type="entry name" value="DNA (CYTOSINE-5)-METHYLTRANSFERASE 1"/>
    <property type="match status" value="1"/>
</dbReference>
<keyword evidence="10" id="KW-1185">Reference proteome</keyword>
<keyword evidence="2 7" id="KW-0489">Methyltransferase</keyword>
<organism evidence="9 10">
    <name type="scientific">Rivihabitans pingtungensis</name>
    <dbReference type="NCBI Taxonomy" id="1054498"/>
    <lineage>
        <taxon>Bacteria</taxon>
        <taxon>Pseudomonadati</taxon>
        <taxon>Pseudomonadota</taxon>
        <taxon>Betaproteobacteria</taxon>
        <taxon>Neisseriales</taxon>
        <taxon>Aquaspirillaceae</taxon>
        <taxon>Rivihabitans</taxon>
    </lineage>
</organism>
<dbReference type="GO" id="GO:0003677">
    <property type="term" value="F:DNA binding"/>
    <property type="evidence" value="ECO:0007669"/>
    <property type="project" value="TreeGrafter"/>
</dbReference>
<evidence type="ECO:0000256" key="3">
    <source>
        <dbReference type="ARBA" id="ARBA00022679"/>
    </source>
</evidence>
<evidence type="ECO:0000256" key="1">
    <source>
        <dbReference type="ARBA" id="ARBA00011975"/>
    </source>
</evidence>
<evidence type="ECO:0000313" key="10">
    <source>
        <dbReference type="Proteomes" id="UP000247555"/>
    </source>
</evidence>
<dbReference type="GO" id="GO:0003886">
    <property type="term" value="F:DNA (cytosine-5-)-methyltransferase activity"/>
    <property type="evidence" value="ECO:0007669"/>
    <property type="project" value="UniProtKB-EC"/>
</dbReference>
<comment type="similarity">
    <text evidence="7 8">Belongs to the class I-like SAM-binding methyltransferase superfamily. C5-methyltransferase family.</text>
</comment>
<dbReference type="Gene3D" id="3.90.120.10">
    <property type="entry name" value="DNA Methylase, subunit A, domain 2"/>
    <property type="match status" value="1"/>
</dbReference>
<proteinExistence type="inferred from homology"/>
<dbReference type="InterPro" id="IPR001525">
    <property type="entry name" value="C5_MeTfrase"/>
</dbReference>
<protein>
    <recommendedName>
        <fullName evidence="1">DNA (cytosine-5-)-methyltransferase</fullName>
        <ecNumber evidence="1">2.1.1.37</ecNumber>
    </recommendedName>
</protein>
<evidence type="ECO:0000256" key="8">
    <source>
        <dbReference type="RuleBase" id="RU000416"/>
    </source>
</evidence>
<dbReference type="SUPFAM" id="SSF53335">
    <property type="entry name" value="S-adenosyl-L-methionine-dependent methyltransferases"/>
    <property type="match status" value="1"/>
</dbReference>
<reference evidence="9 10" key="1">
    <citation type="submission" date="2018-05" db="EMBL/GenBank/DDBJ databases">
        <title>Genomic Encyclopedia of Type Strains, Phase IV (KMG-IV): sequencing the most valuable type-strain genomes for metagenomic binning, comparative biology and taxonomic classification.</title>
        <authorList>
            <person name="Goeker M."/>
        </authorList>
    </citation>
    <scope>NUCLEOTIDE SEQUENCE [LARGE SCALE GENOMIC DNA]</scope>
    <source>
        <strain evidence="9 10">DSM 29661</strain>
    </source>
</reference>
<dbReference type="Gene3D" id="3.40.50.150">
    <property type="entry name" value="Vaccinia Virus protein VP39"/>
    <property type="match status" value="1"/>
</dbReference>
<comment type="caution">
    <text evidence="9">The sequence shown here is derived from an EMBL/GenBank/DDBJ whole genome shotgun (WGS) entry which is preliminary data.</text>
</comment>
<dbReference type="AlphaFoldDB" id="A0A318KK45"/>
<keyword evidence="4 7" id="KW-0949">S-adenosyl-L-methionine</keyword>
<dbReference type="GO" id="GO:0044027">
    <property type="term" value="P:negative regulation of gene expression via chromosomal CpG island methylation"/>
    <property type="evidence" value="ECO:0007669"/>
    <property type="project" value="TreeGrafter"/>
</dbReference>
<comment type="catalytic activity">
    <reaction evidence="6">
        <text>a 2'-deoxycytidine in DNA + S-adenosyl-L-methionine = a 5-methyl-2'-deoxycytidine in DNA + S-adenosyl-L-homocysteine + H(+)</text>
        <dbReference type="Rhea" id="RHEA:13681"/>
        <dbReference type="Rhea" id="RHEA-COMP:11369"/>
        <dbReference type="Rhea" id="RHEA-COMP:11370"/>
        <dbReference type="ChEBI" id="CHEBI:15378"/>
        <dbReference type="ChEBI" id="CHEBI:57856"/>
        <dbReference type="ChEBI" id="CHEBI:59789"/>
        <dbReference type="ChEBI" id="CHEBI:85452"/>
        <dbReference type="ChEBI" id="CHEBI:85454"/>
        <dbReference type="EC" id="2.1.1.37"/>
    </reaction>
</comment>
<dbReference type="InterPro" id="IPR031303">
    <property type="entry name" value="C5_meth_CS"/>
</dbReference>
<evidence type="ECO:0000256" key="4">
    <source>
        <dbReference type="ARBA" id="ARBA00022691"/>
    </source>
</evidence>
<dbReference type="PRINTS" id="PR00105">
    <property type="entry name" value="C5METTRFRASE"/>
</dbReference>